<reference evidence="1" key="1">
    <citation type="submission" date="2017-02" db="EMBL/GenBank/DDBJ databases">
        <title>Delving into the versatile metabolic prowess of the omnipresent phylum Bacteroidetes.</title>
        <authorList>
            <person name="Nobu M.K."/>
            <person name="Mei R."/>
            <person name="Narihiro T."/>
            <person name="Kuroda K."/>
            <person name="Liu W.-T."/>
        </authorList>
    </citation>
    <scope>NUCLEOTIDE SEQUENCE</scope>
    <source>
        <strain evidence="1">ADurb.Bin276</strain>
    </source>
</reference>
<comment type="caution">
    <text evidence="1">The sequence shown here is derived from an EMBL/GenBank/DDBJ whole genome shotgun (WGS) entry which is preliminary data.</text>
</comment>
<name>A0A1V5SP17_9BACT</name>
<dbReference type="Proteomes" id="UP000485569">
    <property type="component" value="Unassembled WGS sequence"/>
</dbReference>
<protein>
    <submittedName>
        <fullName evidence="1">Uncharacterized protein</fullName>
    </submittedName>
</protein>
<proteinExistence type="predicted"/>
<dbReference type="EMBL" id="MWBQ01000124">
    <property type="protein sequence ID" value="OQA56215.1"/>
    <property type="molecule type" value="Genomic_DNA"/>
</dbReference>
<organism evidence="1">
    <name type="scientific">Candidatus Atribacter allofermentans</name>
    <dbReference type="NCBI Taxonomy" id="1852833"/>
    <lineage>
        <taxon>Bacteria</taxon>
        <taxon>Pseudomonadati</taxon>
        <taxon>Atribacterota</taxon>
        <taxon>Atribacteria</taxon>
        <taxon>Atribacterales</taxon>
        <taxon>Atribacteraceae</taxon>
        <taxon>Atribacter</taxon>
    </lineage>
</organism>
<sequence>MEKSKQLIGFRSNGIWTLNDLQSFIKSIEEIYNVFSAIKIKENQDRKKRESFEMMLKTYENYFHKYLNYPMCIEILELQRRILEDYLSGNIKNVPQFPFFQFSPLPIFEEERKFPSLTEIYFNISSYQSSEELINIYRIKMASPGGFSFEGIGDIIKEFREFIKDIWYRNEKERRYGQLEVIDKYLTIQNKYENSNFNLPPASSEDEIRKVLNNGVNNLKRLEKEKKLEDIGNNIEYLPE</sequence>
<evidence type="ECO:0000313" key="1">
    <source>
        <dbReference type="EMBL" id="OQA56215.1"/>
    </source>
</evidence>
<dbReference type="AlphaFoldDB" id="A0A1V5SP17"/>
<gene>
    <name evidence="1" type="ORF">BWY41_01545</name>
</gene>
<accession>A0A1V5SP17</accession>